<protein>
    <submittedName>
        <fullName evidence="2">Uncharacterized protein</fullName>
    </submittedName>
</protein>
<proteinExistence type="predicted"/>
<name>A0A7T8JW13_CALRO</name>
<reference evidence="3" key="1">
    <citation type="submission" date="2021-01" db="EMBL/GenBank/DDBJ databases">
        <title>Caligus Genome Assembly.</title>
        <authorList>
            <person name="Gallardo-Escarate C."/>
        </authorList>
    </citation>
    <scope>NUCLEOTIDE SEQUENCE [LARGE SCALE GENOMIC DNA]</scope>
</reference>
<dbReference type="Proteomes" id="UP000595437">
    <property type="component" value="Chromosome 12"/>
</dbReference>
<feature type="compositionally biased region" description="Low complexity" evidence="1">
    <location>
        <begin position="47"/>
        <end position="58"/>
    </location>
</feature>
<evidence type="ECO:0000313" key="2">
    <source>
        <dbReference type="EMBL" id="QQP37118.1"/>
    </source>
</evidence>
<evidence type="ECO:0000256" key="1">
    <source>
        <dbReference type="SAM" id="MobiDB-lite"/>
    </source>
</evidence>
<dbReference type="EMBL" id="CP045901">
    <property type="protein sequence ID" value="QQP37118.1"/>
    <property type="molecule type" value="Genomic_DNA"/>
</dbReference>
<sequence>MHPRPVLRSVIGSSSRSLTTEVSADEYYQIFKQQKKRTEGDGDEDFSASSSSLSNSPSSKEHRMREILEKENSVPKRPKPEIKINGGELRIGKKKKKEERTHSLGPSSL</sequence>
<feature type="compositionally biased region" description="Polar residues" evidence="1">
    <location>
        <begin position="11"/>
        <end position="22"/>
    </location>
</feature>
<gene>
    <name evidence="2" type="ORF">FKW44_017300</name>
</gene>
<organism evidence="2 3">
    <name type="scientific">Caligus rogercresseyi</name>
    <name type="common">Sea louse</name>
    <dbReference type="NCBI Taxonomy" id="217165"/>
    <lineage>
        <taxon>Eukaryota</taxon>
        <taxon>Metazoa</taxon>
        <taxon>Ecdysozoa</taxon>
        <taxon>Arthropoda</taxon>
        <taxon>Crustacea</taxon>
        <taxon>Multicrustacea</taxon>
        <taxon>Hexanauplia</taxon>
        <taxon>Copepoda</taxon>
        <taxon>Siphonostomatoida</taxon>
        <taxon>Caligidae</taxon>
        <taxon>Caligus</taxon>
    </lineage>
</organism>
<feature type="compositionally biased region" description="Basic and acidic residues" evidence="1">
    <location>
        <begin position="59"/>
        <end position="82"/>
    </location>
</feature>
<feature type="region of interest" description="Disordered" evidence="1">
    <location>
        <begin position="1"/>
        <end position="109"/>
    </location>
</feature>
<dbReference type="AlphaFoldDB" id="A0A7T8JW13"/>
<evidence type="ECO:0000313" key="3">
    <source>
        <dbReference type="Proteomes" id="UP000595437"/>
    </source>
</evidence>
<accession>A0A7T8JW13</accession>
<keyword evidence="3" id="KW-1185">Reference proteome</keyword>